<dbReference type="PANTHER" id="PTHR11365:SF10">
    <property type="entry name" value="HYDANTOINASE_OXOPROLINASE"/>
    <property type="match status" value="1"/>
</dbReference>
<feature type="domain" description="Hydantoinase A/oxoprolinase" evidence="2">
    <location>
        <begin position="191"/>
        <end position="278"/>
    </location>
</feature>
<feature type="region of interest" description="Disordered" evidence="1">
    <location>
        <begin position="318"/>
        <end position="339"/>
    </location>
</feature>
<gene>
    <name evidence="4" type="ORF">GCM10023321_16200</name>
</gene>
<evidence type="ECO:0000313" key="4">
    <source>
        <dbReference type="EMBL" id="GAA5150573.1"/>
    </source>
</evidence>
<evidence type="ECO:0000256" key="1">
    <source>
        <dbReference type="SAM" id="MobiDB-lite"/>
    </source>
</evidence>
<organism evidence="4 5">
    <name type="scientific">Pseudonocardia eucalypti</name>
    <dbReference type="NCBI Taxonomy" id="648755"/>
    <lineage>
        <taxon>Bacteria</taxon>
        <taxon>Bacillati</taxon>
        <taxon>Actinomycetota</taxon>
        <taxon>Actinomycetes</taxon>
        <taxon>Pseudonocardiales</taxon>
        <taxon>Pseudonocardiaceae</taxon>
        <taxon>Pseudonocardia</taxon>
    </lineage>
</organism>
<protein>
    <submittedName>
        <fullName evidence="4">Hydantoinase/oxoprolinase family protein</fullName>
    </submittedName>
</protein>
<accession>A0ABP9PVM2</accession>
<dbReference type="PANTHER" id="PTHR11365">
    <property type="entry name" value="5-OXOPROLINASE RELATED"/>
    <property type="match status" value="1"/>
</dbReference>
<feature type="domain" description="Hydantoinase/oxoprolinase N-terminal" evidence="3">
    <location>
        <begin position="109"/>
        <end position="171"/>
    </location>
</feature>
<dbReference type="InterPro" id="IPR045079">
    <property type="entry name" value="Oxoprolinase-like"/>
</dbReference>
<sequence>MSALGIDLAPERATAVLLPGDGGPPVRRELPGEASVSDLVTGLADPATLAGIERVVVAAALPVSDLCGYGHTNHSQAQRVGVLRIGAPATTSVPPMTGWPAELAARVAGPVAVVRGGHRYDGMEFGPLDEPAVREFAATCRAAGVGAVAVTGTDAHINPAHEQRALSLLSELLDVPVITSHESGGAGLLERENTTVLNAAAAPGARRLVEEFGRSLAGAGIDADLYLMGGTGTVLPAARAARQPLHMLDASHGAARAGAAHLTGEADLVVVDAGAVGVRLSAQVDGLPRESGLPLEVCGVRTSLRPIRVVDVPGAPVGRAAGSRPESARPPGARAAGVSRAGLPGARAAGVRGAGLPGVRSAGVPGAGLRDALDRVAAGLDGVPVVVVGGGAGALAVPGVEPVRPAHARFAAAFGAAGGRAAATVDRLFWFGSGSREECVALARRIAREAAIRSGADPARVRVGEVREALMTYVPVRCVRLRVTATGPLLSSRGR</sequence>
<dbReference type="Proteomes" id="UP001428817">
    <property type="component" value="Unassembled WGS sequence"/>
</dbReference>
<dbReference type="RefSeq" id="WP_185064291.1">
    <property type="nucleotide sequence ID" value="NZ_BAABJP010000007.1"/>
</dbReference>
<dbReference type="Pfam" id="PF05378">
    <property type="entry name" value="Hydant_A_N"/>
    <property type="match status" value="1"/>
</dbReference>
<keyword evidence="5" id="KW-1185">Reference proteome</keyword>
<dbReference type="Pfam" id="PF01968">
    <property type="entry name" value="Hydantoinase_A"/>
    <property type="match status" value="1"/>
</dbReference>
<dbReference type="EMBL" id="BAABJP010000007">
    <property type="protein sequence ID" value="GAA5150573.1"/>
    <property type="molecule type" value="Genomic_DNA"/>
</dbReference>
<name>A0ABP9PVM2_9PSEU</name>
<comment type="caution">
    <text evidence="4">The sequence shown here is derived from an EMBL/GenBank/DDBJ whole genome shotgun (WGS) entry which is preliminary data.</text>
</comment>
<dbReference type="InterPro" id="IPR008040">
    <property type="entry name" value="Hydant_A_N"/>
</dbReference>
<reference evidence="5" key="1">
    <citation type="journal article" date="2019" name="Int. J. Syst. Evol. Microbiol.">
        <title>The Global Catalogue of Microorganisms (GCM) 10K type strain sequencing project: providing services to taxonomists for standard genome sequencing and annotation.</title>
        <authorList>
            <consortium name="The Broad Institute Genomics Platform"/>
            <consortium name="The Broad Institute Genome Sequencing Center for Infectious Disease"/>
            <person name="Wu L."/>
            <person name="Ma J."/>
        </authorList>
    </citation>
    <scope>NUCLEOTIDE SEQUENCE [LARGE SCALE GENOMIC DNA]</scope>
    <source>
        <strain evidence="5">JCM 18303</strain>
    </source>
</reference>
<evidence type="ECO:0000259" key="3">
    <source>
        <dbReference type="Pfam" id="PF05378"/>
    </source>
</evidence>
<proteinExistence type="predicted"/>
<evidence type="ECO:0000313" key="5">
    <source>
        <dbReference type="Proteomes" id="UP001428817"/>
    </source>
</evidence>
<dbReference type="InterPro" id="IPR002821">
    <property type="entry name" value="Hydantoinase_A"/>
</dbReference>
<evidence type="ECO:0000259" key="2">
    <source>
        <dbReference type="Pfam" id="PF01968"/>
    </source>
</evidence>